<evidence type="ECO:0000256" key="5">
    <source>
        <dbReference type="ARBA" id="ARBA00066604"/>
    </source>
</evidence>
<dbReference type="AlphaFoldDB" id="A0A2T9Z9Z5"/>
<dbReference type="PANTHER" id="PTHR42687:SF1">
    <property type="entry name" value="L-THREONINE 3-DEHYDROGENASE, MITOCHONDRIAL"/>
    <property type="match status" value="1"/>
</dbReference>
<dbReference type="InterPro" id="IPR036291">
    <property type="entry name" value="NAD(P)-bd_dom_sf"/>
</dbReference>
<evidence type="ECO:0000256" key="6">
    <source>
        <dbReference type="ARBA" id="ARBA00069940"/>
    </source>
</evidence>
<comment type="similarity">
    <text evidence="1">Belongs to the NAD(P)-dependent epimerase/dehydratase family.</text>
</comment>
<dbReference type="GO" id="GO:0008743">
    <property type="term" value="F:L-threonine 3-dehydrogenase activity"/>
    <property type="evidence" value="ECO:0007669"/>
    <property type="project" value="UniProtKB-EC"/>
</dbReference>
<accession>A0A2T9Z9Z5</accession>
<evidence type="ECO:0000259" key="7">
    <source>
        <dbReference type="Pfam" id="PF01370"/>
    </source>
</evidence>
<evidence type="ECO:0000256" key="2">
    <source>
        <dbReference type="ARBA" id="ARBA00050613"/>
    </source>
</evidence>
<dbReference type="FunFam" id="3.40.50.720:FF:000077">
    <property type="entry name" value="L-threonine 3-dehydrogenase, mitochondrial"/>
    <property type="match status" value="1"/>
</dbReference>
<dbReference type="OrthoDB" id="331544at2759"/>
<dbReference type="Gene3D" id="3.40.50.720">
    <property type="entry name" value="NAD(P)-binding Rossmann-like Domain"/>
    <property type="match status" value="1"/>
</dbReference>
<evidence type="ECO:0000313" key="8">
    <source>
        <dbReference type="EMBL" id="PVV01385.1"/>
    </source>
</evidence>
<evidence type="ECO:0000256" key="1">
    <source>
        <dbReference type="ARBA" id="ARBA00007637"/>
    </source>
</evidence>
<comment type="function">
    <text evidence="3">Catalyzes the NAD(+)-dependent oxidation of L-threonine to 2-amino-3-ketobutyrate, mediating L-threonine catabolism.</text>
</comment>
<gene>
    <name evidence="8" type="ORF">BB560_004196</name>
</gene>
<keyword evidence="9" id="KW-1185">Reference proteome</keyword>
<sequence>MLYELSKLRILKFPIHRSIPFSSNALSPGTEIRPPFYVSKNLFSTTRQQQTVNRVLITGGLGQLGRGIASSLRSKLGDSNVFLSDIKDPDSETLKQGPFVRLDIIDKESIEKTVFENKIDGVIHLSAILSALGEKHPQKAIEVNIRGAENILDIAKNHNLRIFIPSSMGAFGPSTVKDSTPDLTIMRPNTLYGIAKVYMELMGEYYNQKNGLDFRSLRYPGIISGDTPPGGGTTDYAVDIFHAAIEKNQYTCFLKKDTYLAMMYVDDCISETIKFFLAPREQLSQCVYNVDAISFSPEELSNEIKKQWSPEFEISYKPDYRQKIADTWPRSMCDSKARSDWNFYPKLTSTSSLVSKMLSVIKRRNEYEK</sequence>
<evidence type="ECO:0000256" key="4">
    <source>
        <dbReference type="ARBA" id="ARBA00060557"/>
    </source>
</evidence>
<comment type="caution">
    <text evidence="8">The sequence shown here is derived from an EMBL/GenBank/DDBJ whole genome shotgun (WGS) entry which is preliminary data.</text>
</comment>
<evidence type="ECO:0000256" key="3">
    <source>
        <dbReference type="ARBA" id="ARBA00059023"/>
    </source>
</evidence>
<protein>
    <recommendedName>
        <fullName evidence="6">L-threonine 3-dehydrogenase, mitochondrial</fullName>
        <ecNumber evidence="5">1.1.1.103</ecNumber>
    </recommendedName>
</protein>
<comment type="catalytic activity">
    <reaction evidence="2">
        <text>L-threonine + NAD(+) = (2S)-2-amino-3-oxobutanoate + NADH + H(+)</text>
        <dbReference type="Rhea" id="RHEA:13161"/>
        <dbReference type="ChEBI" id="CHEBI:15378"/>
        <dbReference type="ChEBI" id="CHEBI:57540"/>
        <dbReference type="ChEBI" id="CHEBI:57926"/>
        <dbReference type="ChEBI" id="CHEBI:57945"/>
        <dbReference type="ChEBI" id="CHEBI:78948"/>
        <dbReference type="EC" id="1.1.1.103"/>
    </reaction>
</comment>
<proteinExistence type="inferred from homology"/>
<dbReference type="EMBL" id="MBFS01001137">
    <property type="protein sequence ID" value="PVV01385.1"/>
    <property type="molecule type" value="Genomic_DNA"/>
</dbReference>
<evidence type="ECO:0000313" key="9">
    <source>
        <dbReference type="Proteomes" id="UP000245609"/>
    </source>
</evidence>
<name>A0A2T9Z9Z5_9FUNG</name>
<dbReference type="Pfam" id="PF01370">
    <property type="entry name" value="Epimerase"/>
    <property type="match status" value="1"/>
</dbReference>
<dbReference type="PANTHER" id="PTHR42687">
    <property type="entry name" value="L-THREONINE 3-DEHYDROGENASE"/>
    <property type="match status" value="1"/>
</dbReference>
<dbReference type="InterPro" id="IPR001509">
    <property type="entry name" value="Epimerase_deHydtase"/>
</dbReference>
<dbReference type="InterPro" id="IPR051225">
    <property type="entry name" value="NAD(P)_epim/dehydratase"/>
</dbReference>
<dbReference type="GO" id="GO:0006567">
    <property type="term" value="P:L-threonine catabolic process"/>
    <property type="evidence" value="ECO:0007669"/>
    <property type="project" value="TreeGrafter"/>
</dbReference>
<dbReference type="SUPFAM" id="SSF51735">
    <property type="entry name" value="NAD(P)-binding Rossmann-fold domains"/>
    <property type="match status" value="1"/>
</dbReference>
<feature type="domain" description="NAD-dependent epimerase/dehydratase" evidence="7">
    <location>
        <begin position="55"/>
        <end position="290"/>
    </location>
</feature>
<dbReference type="Proteomes" id="UP000245609">
    <property type="component" value="Unassembled WGS sequence"/>
</dbReference>
<dbReference type="STRING" id="133381.A0A2T9Z9Z5"/>
<dbReference type="EC" id="1.1.1.103" evidence="5"/>
<organism evidence="8 9">
    <name type="scientific">Smittium megazygosporum</name>
    <dbReference type="NCBI Taxonomy" id="133381"/>
    <lineage>
        <taxon>Eukaryota</taxon>
        <taxon>Fungi</taxon>
        <taxon>Fungi incertae sedis</taxon>
        <taxon>Zoopagomycota</taxon>
        <taxon>Kickxellomycotina</taxon>
        <taxon>Harpellomycetes</taxon>
        <taxon>Harpellales</taxon>
        <taxon>Legeriomycetaceae</taxon>
        <taxon>Smittium</taxon>
    </lineage>
</organism>
<reference evidence="8 9" key="1">
    <citation type="journal article" date="2018" name="MBio">
        <title>Comparative Genomics Reveals the Core Gene Toolbox for the Fungus-Insect Symbiosis.</title>
        <authorList>
            <person name="Wang Y."/>
            <person name="Stata M."/>
            <person name="Wang W."/>
            <person name="Stajich J.E."/>
            <person name="White M.M."/>
            <person name="Moncalvo J.M."/>
        </authorList>
    </citation>
    <scope>NUCLEOTIDE SEQUENCE [LARGE SCALE GENOMIC DNA]</scope>
    <source>
        <strain evidence="8 9">SC-DP-2</strain>
    </source>
</reference>
<comment type="pathway">
    <text evidence="4">Amino-acid degradation; L-threonine degradation via oxydo-reductase pathway; glycine from L-threonine: step 1/2.</text>
</comment>